<keyword evidence="2" id="KW-1185">Reference proteome</keyword>
<comment type="caution">
    <text evidence="1">The sequence shown here is derived from an EMBL/GenBank/DDBJ whole genome shotgun (WGS) entry which is preliminary data.</text>
</comment>
<name>A0ABT3C4F6_9PSED</name>
<organism evidence="1 2">
    <name type="scientific">Pseudomonas capsici</name>
    <dbReference type="NCBI Taxonomy" id="2810614"/>
    <lineage>
        <taxon>Bacteria</taxon>
        <taxon>Pseudomonadati</taxon>
        <taxon>Pseudomonadota</taxon>
        <taxon>Gammaproteobacteria</taxon>
        <taxon>Pseudomonadales</taxon>
        <taxon>Pseudomonadaceae</taxon>
        <taxon>Pseudomonas</taxon>
    </lineage>
</organism>
<evidence type="ECO:0000313" key="1">
    <source>
        <dbReference type="EMBL" id="MCV4379896.1"/>
    </source>
</evidence>
<evidence type="ECO:0000313" key="2">
    <source>
        <dbReference type="Proteomes" id="UP001207294"/>
    </source>
</evidence>
<protein>
    <submittedName>
        <fullName evidence="1">Uncharacterized protein</fullName>
    </submittedName>
</protein>
<sequence>MPYPELKNAVQRAGFNVIDFLDERPYFGCWSLTVEGYGHTYLIVNEGRDGWMVYYRREVAGTFTEIDKRESGWMNDIDKAMQCLSWLSSHRPASPPHKVQDFYVIAEKDLVPERPHSSDWPKLIGYCYAESYFLFFEGKGHGLGGCTVPACEVKEVNWLKIFAILDVEWFIDWVEASSFTSEDAFARELVARVGQLKIVRY</sequence>
<dbReference type="GeneID" id="93564165"/>
<proteinExistence type="predicted"/>
<reference evidence="1 2" key="1">
    <citation type="submission" date="2022-10" db="EMBL/GenBank/DDBJ databases">
        <title>Characterization of Pseudomonas capsici strains from pepper and tomato in Georgia.</title>
        <authorList>
            <person name="Zhao M."/>
            <person name="Dutta B."/>
        </authorList>
    </citation>
    <scope>NUCLEOTIDE SEQUENCE [LARGE SCALE GENOMIC DNA]</scope>
    <source>
        <strain evidence="1 2">Pc20-5</strain>
    </source>
</reference>
<dbReference type="RefSeq" id="WP_200998029.1">
    <property type="nucleotide sequence ID" value="NZ_JAFGZD010000030.1"/>
</dbReference>
<dbReference type="Proteomes" id="UP001207294">
    <property type="component" value="Unassembled WGS sequence"/>
</dbReference>
<accession>A0ABT3C4F6</accession>
<gene>
    <name evidence="1" type="ORF">OH718_25170</name>
</gene>
<dbReference type="EMBL" id="JAOXML010000037">
    <property type="protein sequence ID" value="MCV4379896.1"/>
    <property type="molecule type" value="Genomic_DNA"/>
</dbReference>